<dbReference type="InterPro" id="IPR013805">
    <property type="entry name" value="GrpE_CC"/>
</dbReference>
<dbReference type="FunFam" id="2.30.22.10:FF:000001">
    <property type="entry name" value="Protein GrpE"/>
    <property type="match status" value="1"/>
</dbReference>
<evidence type="ECO:0000256" key="11">
    <source>
        <dbReference type="RuleBase" id="RU000639"/>
    </source>
</evidence>
<dbReference type="EMBL" id="RAQO01000008">
    <property type="protein sequence ID" value="RKF15624.1"/>
    <property type="molecule type" value="Genomic_DNA"/>
</dbReference>
<dbReference type="OrthoDB" id="9789811at2"/>
<dbReference type="Gene3D" id="2.30.22.10">
    <property type="entry name" value="Head domain of nucleotide exchange factor GrpE"/>
    <property type="match status" value="1"/>
</dbReference>
<evidence type="ECO:0000256" key="9">
    <source>
        <dbReference type="ARBA" id="ARBA00076414"/>
    </source>
</evidence>
<dbReference type="PANTHER" id="PTHR21237:SF23">
    <property type="entry name" value="GRPE PROTEIN HOMOLOG, MITOCHONDRIAL"/>
    <property type="match status" value="1"/>
</dbReference>
<comment type="subcellular location">
    <subcellularLocation>
        <location evidence="1 10">Cytoplasm</location>
    </subcellularLocation>
</comment>
<evidence type="ECO:0000313" key="14">
    <source>
        <dbReference type="EMBL" id="RKF15624.1"/>
    </source>
</evidence>
<dbReference type="Gene3D" id="3.90.20.20">
    <property type="match status" value="1"/>
</dbReference>
<evidence type="ECO:0000256" key="12">
    <source>
        <dbReference type="RuleBase" id="RU004478"/>
    </source>
</evidence>
<dbReference type="PROSITE" id="PS01071">
    <property type="entry name" value="GRPE"/>
    <property type="match status" value="1"/>
</dbReference>
<keyword evidence="6 10" id="KW-0143">Chaperone</keyword>
<gene>
    <name evidence="10 14" type="primary">grpE</name>
    <name evidence="14" type="ORF">DBZ36_14655</name>
</gene>
<dbReference type="GO" id="GO:0051087">
    <property type="term" value="F:protein-folding chaperone binding"/>
    <property type="evidence" value="ECO:0007669"/>
    <property type="project" value="InterPro"/>
</dbReference>
<comment type="subunit">
    <text evidence="3 10">Homodimer.</text>
</comment>
<reference evidence="14 15" key="1">
    <citation type="submission" date="2018-09" db="EMBL/GenBank/DDBJ databases">
        <authorList>
            <person name="Wang Z."/>
        </authorList>
    </citation>
    <scope>NUCLEOTIDE SEQUENCE [LARGE SCALE GENOMIC DNA]</scope>
    <source>
        <strain evidence="14 15">ALS 81</strain>
    </source>
</reference>
<comment type="function">
    <text evidence="7 10 11">Participates actively in the response to hyperosmotic and heat shock by preventing the aggregation of stress-denatured proteins, in association with DnaK and GrpE. It is the nucleotide exchange factor for DnaK and may function as a thermosensor. Unfolded proteins bind initially to DnaJ; upon interaction with the DnaJ-bound protein, DnaK hydrolyzes its bound ATP, resulting in the formation of a stable complex. GrpE releases ADP from DnaK; ATP binding to DnaK triggers the release of the substrate protein, thus completing the reaction cycle. Several rounds of ATP-dependent interactions between DnaJ, DnaK and GrpE are required for fully efficient folding.</text>
</comment>
<dbReference type="PANTHER" id="PTHR21237">
    <property type="entry name" value="GRPE PROTEIN"/>
    <property type="match status" value="1"/>
</dbReference>
<dbReference type="HAMAP" id="MF_01151">
    <property type="entry name" value="GrpE"/>
    <property type="match status" value="1"/>
</dbReference>
<evidence type="ECO:0000256" key="1">
    <source>
        <dbReference type="ARBA" id="ARBA00004496"/>
    </source>
</evidence>
<dbReference type="NCBIfam" id="NF010738">
    <property type="entry name" value="PRK14140.1"/>
    <property type="match status" value="1"/>
</dbReference>
<keyword evidence="15" id="KW-1185">Reference proteome</keyword>
<proteinExistence type="inferred from homology"/>
<evidence type="ECO:0000256" key="5">
    <source>
        <dbReference type="ARBA" id="ARBA00023016"/>
    </source>
</evidence>
<comment type="similarity">
    <text evidence="2 10 12">Belongs to the GrpE family.</text>
</comment>
<evidence type="ECO:0000256" key="2">
    <source>
        <dbReference type="ARBA" id="ARBA00009054"/>
    </source>
</evidence>
<evidence type="ECO:0000256" key="7">
    <source>
        <dbReference type="ARBA" id="ARBA00053401"/>
    </source>
</evidence>
<dbReference type="GO" id="GO:0051082">
    <property type="term" value="F:unfolded protein binding"/>
    <property type="evidence" value="ECO:0007669"/>
    <property type="project" value="TreeGrafter"/>
</dbReference>
<dbReference type="GO" id="GO:0000774">
    <property type="term" value="F:adenyl-nucleotide exchange factor activity"/>
    <property type="evidence" value="ECO:0007669"/>
    <property type="project" value="InterPro"/>
</dbReference>
<protein>
    <recommendedName>
        <fullName evidence="8 10">Protein GrpE</fullName>
    </recommendedName>
    <alternativeName>
        <fullName evidence="9 10">HSP-70 cofactor</fullName>
    </alternativeName>
</protein>
<feature type="region of interest" description="Disordered" evidence="13">
    <location>
        <begin position="27"/>
        <end position="52"/>
    </location>
</feature>
<dbReference type="SUPFAM" id="SSF58014">
    <property type="entry name" value="Coiled-coil domain of nucleotide exchange factor GrpE"/>
    <property type="match status" value="1"/>
</dbReference>
<dbReference type="GO" id="GO:0006457">
    <property type="term" value="P:protein folding"/>
    <property type="evidence" value="ECO:0007669"/>
    <property type="project" value="InterPro"/>
</dbReference>
<dbReference type="Proteomes" id="UP000286482">
    <property type="component" value="Unassembled WGS sequence"/>
</dbReference>
<dbReference type="CDD" id="cd00446">
    <property type="entry name" value="GrpE"/>
    <property type="match status" value="1"/>
</dbReference>
<dbReference type="GO" id="GO:0005829">
    <property type="term" value="C:cytosol"/>
    <property type="evidence" value="ECO:0007669"/>
    <property type="project" value="TreeGrafter"/>
</dbReference>
<dbReference type="GO" id="GO:0042803">
    <property type="term" value="F:protein homodimerization activity"/>
    <property type="evidence" value="ECO:0007669"/>
    <property type="project" value="InterPro"/>
</dbReference>
<keyword evidence="5 10" id="KW-0346">Stress response</keyword>
<keyword evidence="4 10" id="KW-0963">Cytoplasm</keyword>
<dbReference type="NCBIfam" id="NF010737">
    <property type="entry name" value="PRK14139.1"/>
    <property type="match status" value="1"/>
</dbReference>
<evidence type="ECO:0000256" key="4">
    <source>
        <dbReference type="ARBA" id="ARBA00022490"/>
    </source>
</evidence>
<dbReference type="Pfam" id="PF01025">
    <property type="entry name" value="GrpE"/>
    <property type="match status" value="1"/>
</dbReference>
<evidence type="ECO:0000256" key="6">
    <source>
        <dbReference type="ARBA" id="ARBA00023186"/>
    </source>
</evidence>
<dbReference type="InterPro" id="IPR000740">
    <property type="entry name" value="GrpE"/>
</dbReference>
<name>A0A420E8N2_9ALTE</name>
<evidence type="ECO:0000256" key="13">
    <source>
        <dbReference type="SAM" id="MobiDB-lite"/>
    </source>
</evidence>
<evidence type="ECO:0000256" key="10">
    <source>
        <dbReference type="HAMAP-Rule" id="MF_01151"/>
    </source>
</evidence>
<evidence type="ECO:0000313" key="15">
    <source>
        <dbReference type="Proteomes" id="UP000286482"/>
    </source>
</evidence>
<evidence type="ECO:0000256" key="3">
    <source>
        <dbReference type="ARBA" id="ARBA00011738"/>
    </source>
</evidence>
<sequence length="219" mass="23974">MSEPTKPEASQNPDLENGHVELNAEQAEAAAKADVEQEIEQELAEQQAQTGEGEGLTVAQLLEQLEAEKAKVAEQQDGVVRAKAEVENMRRRAAMDVEKAHKFALERFANELLPVVDNMELALQHANHEDEALKPMIEGVELTLKTLLSAIEKNGLEIFEPLNEAFDPARHQAMGMQEVEGVAPNTVIAVMQKGYELNGRLIRPAMVMISKAASVDTSA</sequence>
<accession>A0A420E8N2</accession>
<dbReference type="SUPFAM" id="SSF51064">
    <property type="entry name" value="Head domain of nucleotide exchange factor GrpE"/>
    <property type="match status" value="1"/>
</dbReference>
<dbReference type="PRINTS" id="PR00773">
    <property type="entry name" value="GRPEPROTEIN"/>
</dbReference>
<evidence type="ECO:0000256" key="8">
    <source>
        <dbReference type="ARBA" id="ARBA00072274"/>
    </source>
</evidence>
<dbReference type="InterPro" id="IPR009012">
    <property type="entry name" value="GrpE_head"/>
</dbReference>
<dbReference type="RefSeq" id="WP_120355710.1">
    <property type="nucleotide sequence ID" value="NZ_RAQO01000008.1"/>
</dbReference>
<dbReference type="NCBIfam" id="NF010748">
    <property type="entry name" value="PRK14150.1"/>
    <property type="match status" value="1"/>
</dbReference>
<dbReference type="AlphaFoldDB" id="A0A420E8N2"/>
<organism evidence="14 15">
    <name type="scientific">Alginatibacterium sediminis</name>
    <dbReference type="NCBI Taxonomy" id="2164068"/>
    <lineage>
        <taxon>Bacteria</taxon>
        <taxon>Pseudomonadati</taxon>
        <taxon>Pseudomonadota</taxon>
        <taxon>Gammaproteobacteria</taxon>
        <taxon>Alteromonadales</taxon>
        <taxon>Alteromonadaceae</taxon>
        <taxon>Alginatibacterium</taxon>
    </lineage>
</organism>
<comment type="caution">
    <text evidence="14">The sequence shown here is derived from an EMBL/GenBank/DDBJ whole genome shotgun (WGS) entry which is preliminary data.</text>
</comment>